<evidence type="ECO:0000256" key="6">
    <source>
        <dbReference type="ARBA" id="ARBA00023015"/>
    </source>
</evidence>
<keyword evidence="14" id="KW-1185">Reference proteome</keyword>
<dbReference type="GO" id="GO:0046983">
    <property type="term" value="F:protein dimerization activity"/>
    <property type="evidence" value="ECO:0007669"/>
    <property type="project" value="InterPro"/>
</dbReference>
<evidence type="ECO:0000256" key="7">
    <source>
        <dbReference type="ARBA" id="ARBA00023125"/>
    </source>
</evidence>
<proteinExistence type="predicted"/>
<accession>A0AA38TH87</accession>
<keyword evidence="9" id="KW-0539">Nucleus</keyword>
<sequence>MSSGPQQSSTSVGIMKGDFPINVDEGSHEDEAIEVNEEPCEPPLNTTSKEAETTTNPFHNPKRPRRSKEWDEFLEPEMIKAQWKVRCKYCKTPLSLLKSKSTTHMHRHLESCVAKAKHMRQQKMITFCRLIQAPVQIHLDLLVPCIMENLTWGCLNGTVYLELLLERTVSKFMSLKRKKLKDLFKKVERISLTTDLWKSKPQKIEYMVITAHFVDLDWKLQKRVINFVHLPPPRTGANIADGILTCLREWEIEDKVFTISVDNASANDSCIGILKENFESNGRLVCGGRFDARLKRFVELVSQYNITHRKLVIECKTRWNSTYDMLDCAIKFRQVFPRYTLHDRNYTYCPSEAEWGKVSKLLDILKVFKDATNSISGYEYPTSNLFLAEVQRIKVMLDKQSESPDDFVKSMVTFMKVRFDKYWGECNMLMSIGTVLDPRLKMRAIEIAWPKMFPSNVARENVRKVKEVMYELFDEYVRMYSSILDESGQSEFGSNTREENGGSSGLSELLLDVFSGETSVTHVKSELDMYLEEGCFFSQDYKFDVLAWWKEKSNKYRILSRMAANILAVPITTVASEATFSAGSRVIDDYRACLAPETVQMLICTGDWCRSLHGVKGKNKESEEQPKEIIISVSSKEPASGPSDI</sequence>
<dbReference type="AlphaFoldDB" id="A0AA38TH87"/>
<comment type="subcellular location">
    <subcellularLocation>
        <location evidence="1">Nucleus</location>
    </subcellularLocation>
</comment>
<feature type="compositionally biased region" description="Basic and acidic residues" evidence="11">
    <location>
        <begin position="618"/>
        <end position="627"/>
    </location>
</feature>
<evidence type="ECO:0000313" key="14">
    <source>
        <dbReference type="Proteomes" id="UP001172457"/>
    </source>
</evidence>
<dbReference type="SMART" id="SM00614">
    <property type="entry name" value="ZnF_BED"/>
    <property type="match status" value="1"/>
</dbReference>
<evidence type="ECO:0000256" key="1">
    <source>
        <dbReference type="ARBA" id="ARBA00004123"/>
    </source>
</evidence>
<dbReference type="InterPro" id="IPR003656">
    <property type="entry name" value="Znf_BED"/>
</dbReference>
<evidence type="ECO:0000313" key="13">
    <source>
        <dbReference type="EMBL" id="KAJ9560909.1"/>
    </source>
</evidence>
<gene>
    <name evidence="13" type="ORF">OSB04_006069</name>
</gene>
<dbReference type="PROSITE" id="PS50808">
    <property type="entry name" value="ZF_BED"/>
    <property type="match status" value="1"/>
</dbReference>
<feature type="compositionally biased region" description="Polar residues" evidence="11">
    <location>
        <begin position="1"/>
        <end position="12"/>
    </location>
</feature>
<keyword evidence="6" id="KW-0805">Transcription regulation</keyword>
<name>A0AA38TH87_9ASTR</name>
<keyword evidence="8" id="KW-0804">Transcription</keyword>
<dbReference type="GO" id="GO:0005634">
    <property type="term" value="C:nucleus"/>
    <property type="evidence" value="ECO:0007669"/>
    <property type="project" value="UniProtKB-SubCell"/>
</dbReference>
<keyword evidence="4 10" id="KW-0863">Zinc-finger</keyword>
<keyword evidence="7" id="KW-0238">DNA-binding</keyword>
<dbReference type="Pfam" id="PF05699">
    <property type="entry name" value="Dimer_Tnp_hAT"/>
    <property type="match status" value="1"/>
</dbReference>
<feature type="region of interest" description="Disordered" evidence="11">
    <location>
        <begin position="617"/>
        <end position="645"/>
    </location>
</feature>
<dbReference type="Pfam" id="PF14372">
    <property type="entry name" value="hAT-like_RNase-H"/>
    <property type="match status" value="1"/>
</dbReference>
<feature type="domain" description="BED-type" evidence="12">
    <location>
        <begin position="64"/>
        <end position="125"/>
    </location>
</feature>
<dbReference type="InterPro" id="IPR012337">
    <property type="entry name" value="RNaseH-like_sf"/>
</dbReference>
<evidence type="ECO:0000256" key="11">
    <source>
        <dbReference type="SAM" id="MobiDB-lite"/>
    </source>
</evidence>
<evidence type="ECO:0000256" key="2">
    <source>
        <dbReference type="ARBA" id="ARBA00011738"/>
    </source>
</evidence>
<evidence type="ECO:0000256" key="3">
    <source>
        <dbReference type="ARBA" id="ARBA00022723"/>
    </source>
</evidence>
<dbReference type="PANTHER" id="PTHR46481:SF10">
    <property type="entry name" value="ZINC FINGER BED DOMAIN-CONTAINING PROTEIN 39"/>
    <property type="match status" value="1"/>
</dbReference>
<evidence type="ECO:0000259" key="12">
    <source>
        <dbReference type="PROSITE" id="PS50808"/>
    </source>
</evidence>
<dbReference type="SUPFAM" id="SSF53098">
    <property type="entry name" value="Ribonuclease H-like"/>
    <property type="match status" value="1"/>
</dbReference>
<feature type="compositionally biased region" description="Acidic residues" evidence="11">
    <location>
        <begin position="31"/>
        <end position="40"/>
    </location>
</feature>
<evidence type="ECO:0000256" key="8">
    <source>
        <dbReference type="ARBA" id="ARBA00023163"/>
    </source>
</evidence>
<comment type="subunit">
    <text evidence="2">Homodimer.</text>
</comment>
<evidence type="ECO:0000256" key="4">
    <source>
        <dbReference type="ARBA" id="ARBA00022771"/>
    </source>
</evidence>
<evidence type="ECO:0000256" key="5">
    <source>
        <dbReference type="ARBA" id="ARBA00022833"/>
    </source>
</evidence>
<dbReference type="GO" id="GO:0003677">
    <property type="term" value="F:DNA binding"/>
    <property type="evidence" value="ECO:0007669"/>
    <property type="project" value="UniProtKB-KW"/>
</dbReference>
<comment type="caution">
    <text evidence="13">The sequence shown here is derived from an EMBL/GenBank/DDBJ whole genome shotgun (WGS) entry which is preliminary data.</text>
</comment>
<keyword evidence="5" id="KW-0862">Zinc</keyword>
<protein>
    <recommendedName>
        <fullName evidence="12">BED-type domain-containing protein</fullName>
    </recommendedName>
</protein>
<reference evidence="13" key="1">
    <citation type="submission" date="2023-03" db="EMBL/GenBank/DDBJ databases">
        <title>Chromosome-scale reference genome and RAD-based genetic map of yellow starthistle (Centaurea solstitialis) reveal putative structural variation and QTLs associated with invader traits.</title>
        <authorList>
            <person name="Reatini B."/>
            <person name="Cang F.A."/>
            <person name="Jiang Q."/>
            <person name="Mckibben M.T.W."/>
            <person name="Barker M.S."/>
            <person name="Rieseberg L.H."/>
            <person name="Dlugosch K.M."/>
        </authorList>
    </citation>
    <scope>NUCLEOTIDE SEQUENCE</scope>
    <source>
        <strain evidence="13">CAN-66</strain>
        <tissue evidence="13">Leaf</tissue>
    </source>
</reference>
<dbReference type="GO" id="GO:0008270">
    <property type="term" value="F:zinc ion binding"/>
    <property type="evidence" value="ECO:0007669"/>
    <property type="project" value="UniProtKB-KW"/>
</dbReference>
<feature type="compositionally biased region" description="Polar residues" evidence="11">
    <location>
        <begin position="44"/>
        <end position="58"/>
    </location>
</feature>
<organism evidence="13 14">
    <name type="scientific">Centaurea solstitialis</name>
    <name type="common">yellow star-thistle</name>
    <dbReference type="NCBI Taxonomy" id="347529"/>
    <lineage>
        <taxon>Eukaryota</taxon>
        <taxon>Viridiplantae</taxon>
        <taxon>Streptophyta</taxon>
        <taxon>Embryophyta</taxon>
        <taxon>Tracheophyta</taxon>
        <taxon>Spermatophyta</taxon>
        <taxon>Magnoliopsida</taxon>
        <taxon>eudicotyledons</taxon>
        <taxon>Gunneridae</taxon>
        <taxon>Pentapetalae</taxon>
        <taxon>asterids</taxon>
        <taxon>campanulids</taxon>
        <taxon>Asterales</taxon>
        <taxon>Asteraceae</taxon>
        <taxon>Carduoideae</taxon>
        <taxon>Cardueae</taxon>
        <taxon>Centaureinae</taxon>
        <taxon>Centaurea</taxon>
    </lineage>
</organism>
<dbReference type="InterPro" id="IPR025525">
    <property type="entry name" value="hAT-like_transposase_RNase-H"/>
</dbReference>
<dbReference type="PANTHER" id="PTHR46481">
    <property type="entry name" value="ZINC FINGER BED DOMAIN-CONTAINING PROTEIN 4"/>
    <property type="match status" value="1"/>
</dbReference>
<dbReference type="InterPro" id="IPR008906">
    <property type="entry name" value="HATC_C_dom"/>
</dbReference>
<feature type="region of interest" description="Disordered" evidence="11">
    <location>
        <begin position="1"/>
        <end position="67"/>
    </location>
</feature>
<dbReference type="EMBL" id="JARYMX010000002">
    <property type="protein sequence ID" value="KAJ9560909.1"/>
    <property type="molecule type" value="Genomic_DNA"/>
</dbReference>
<evidence type="ECO:0000256" key="9">
    <source>
        <dbReference type="ARBA" id="ARBA00023242"/>
    </source>
</evidence>
<evidence type="ECO:0000256" key="10">
    <source>
        <dbReference type="PROSITE-ProRule" id="PRU00027"/>
    </source>
</evidence>
<keyword evidence="3" id="KW-0479">Metal-binding</keyword>
<dbReference type="Proteomes" id="UP001172457">
    <property type="component" value="Chromosome 2"/>
</dbReference>
<dbReference type="InterPro" id="IPR052035">
    <property type="entry name" value="ZnF_BED_domain_contain"/>
</dbReference>